<gene>
    <name evidence="2" type="ORF">DM02DRAFT_634963</name>
</gene>
<keyword evidence="3" id="KW-1185">Reference proteome</keyword>
<reference evidence="2 3" key="1">
    <citation type="journal article" date="2018" name="Sci. Rep.">
        <title>Comparative genomics provides insights into the lifestyle and reveals functional heterogeneity of dark septate endophytic fungi.</title>
        <authorList>
            <person name="Knapp D.G."/>
            <person name="Nemeth J.B."/>
            <person name="Barry K."/>
            <person name="Hainaut M."/>
            <person name="Henrissat B."/>
            <person name="Johnson J."/>
            <person name="Kuo A."/>
            <person name="Lim J.H.P."/>
            <person name="Lipzen A."/>
            <person name="Nolan M."/>
            <person name="Ohm R.A."/>
            <person name="Tamas L."/>
            <person name="Grigoriev I.V."/>
            <person name="Spatafora J.W."/>
            <person name="Nagy L.G."/>
            <person name="Kovacs G.M."/>
        </authorList>
    </citation>
    <scope>NUCLEOTIDE SEQUENCE [LARGE SCALE GENOMIC DNA]</scope>
    <source>
        <strain evidence="2 3">DSE2036</strain>
    </source>
</reference>
<evidence type="ECO:0000313" key="3">
    <source>
        <dbReference type="Proteomes" id="UP000244855"/>
    </source>
</evidence>
<sequence>MPVDAHRYIFADAMDFMYDDLCEQVKLRFKRRIFRLGSRNPPNPVSFEVNESDDSANRADKPRANSAITSSCIKIRNIFSKISMRKRNKAFKQHSCDEKQGPQVLVDMDASSLAPSVEKEKDETGSLDLTQDENNRFGCEEDVVELDSDFGAELVRTEARGGGLQVAFVHRD</sequence>
<dbReference type="AlphaFoldDB" id="A0A2V1D4K3"/>
<organism evidence="2 3">
    <name type="scientific">Periconia macrospinosa</name>
    <dbReference type="NCBI Taxonomy" id="97972"/>
    <lineage>
        <taxon>Eukaryota</taxon>
        <taxon>Fungi</taxon>
        <taxon>Dikarya</taxon>
        <taxon>Ascomycota</taxon>
        <taxon>Pezizomycotina</taxon>
        <taxon>Dothideomycetes</taxon>
        <taxon>Pleosporomycetidae</taxon>
        <taxon>Pleosporales</taxon>
        <taxon>Massarineae</taxon>
        <taxon>Periconiaceae</taxon>
        <taxon>Periconia</taxon>
    </lineage>
</organism>
<dbReference type="Proteomes" id="UP000244855">
    <property type="component" value="Unassembled WGS sequence"/>
</dbReference>
<name>A0A2V1D4K3_9PLEO</name>
<protein>
    <submittedName>
        <fullName evidence="2">Uncharacterized protein</fullName>
    </submittedName>
</protein>
<evidence type="ECO:0000256" key="1">
    <source>
        <dbReference type="SAM" id="MobiDB-lite"/>
    </source>
</evidence>
<feature type="region of interest" description="Disordered" evidence="1">
    <location>
        <begin position="115"/>
        <end position="134"/>
    </location>
</feature>
<feature type="region of interest" description="Disordered" evidence="1">
    <location>
        <begin position="40"/>
        <end position="63"/>
    </location>
</feature>
<accession>A0A2V1D4K3</accession>
<dbReference type="EMBL" id="KZ805631">
    <property type="protein sequence ID" value="PVH92948.1"/>
    <property type="molecule type" value="Genomic_DNA"/>
</dbReference>
<evidence type="ECO:0000313" key="2">
    <source>
        <dbReference type="EMBL" id="PVH92948.1"/>
    </source>
</evidence>
<proteinExistence type="predicted"/>